<dbReference type="InterPro" id="IPR011659">
    <property type="entry name" value="WD40"/>
</dbReference>
<evidence type="ECO:0000256" key="2">
    <source>
        <dbReference type="ARBA" id="ARBA00022801"/>
    </source>
</evidence>
<dbReference type="PANTHER" id="PTHR42776">
    <property type="entry name" value="SERINE PEPTIDASE S9 FAMILY MEMBER"/>
    <property type="match status" value="1"/>
</dbReference>
<dbReference type="Gene3D" id="2.120.10.30">
    <property type="entry name" value="TolB, C-terminal domain"/>
    <property type="match status" value="2"/>
</dbReference>
<dbReference type="Gene3D" id="3.40.50.1820">
    <property type="entry name" value="alpha/beta hydrolase"/>
    <property type="match status" value="1"/>
</dbReference>
<comment type="caution">
    <text evidence="5">The sequence shown here is derived from an EMBL/GenBank/DDBJ whole genome shotgun (WGS) entry which is preliminary data.</text>
</comment>
<protein>
    <submittedName>
        <fullName evidence="5">S9 family peptidase</fullName>
    </submittedName>
</protein>
<evidence type="ECO:0000313" key="5">
    <source>
        <dbReference type="EMBL" id="MCP9611904.1"/>
    </source>
</evidence>
<keyword evidence="3" id="KW-0645">Protease</keyword>
<accession>A0ABT1MIL1</accession>
<sequence length="693" mass="78953">MAGVIALSACQTPGKGTDEIIGKNNPEIINGLMTPEVLMSFGRVSGAELSPDKQKILFGVTYVSVPENKSNRELFVMNVDGSDKQQITHTSKSEQNAVWLNGGEQIAFLTSESGSSQIWIMNADGSNRKQITDMGKGIDGFSVSPDGKKIVFIQNVKYGKRSVDVYPDLPKATGRIIDDLMYKHWDEWVEEIPHPFIADFNGKEIMNISDILEGQPYEAPMKPFGGIEDFAWTSDSKKIAYTCRKKTGKAYALSTNSDIYLYDIESKTDKNLTEGMMGYDTNPRISPDGRYMAWMSMERDGYESDKNRLFVMNLTTGEKQYLTDKFDYSLDVLQWGTDNNTLFFICAYKGTEQIFRIDRITKQITLVTEGDYDYASICPVSNDLLITQRHSLSMPDEIYSINIPEKKVSELSFENKEILEKLNMGKVEGRWIGTTDNKKMLTWIVYPPHFDPNKKYPTLLYCQGGPQSPVTQFWSYRWNLQIMAANGYIVVAPNRRGLYGFGQEWLEQISGDYGGQCMLDYFSAIDTVKQERYVDADHLGAVGASFGGYSVYWLAGHHNKRFKAFIAHAGIFNTEQQYVETEEMWFANWDLGGPFWDKNNPVAQRSYANSPHKFVDKWDTPILVSHGERDYRILASQGMAAYDAAMLRGIPAELLIFPDENHWVAQPQNAVLWQRVFFRWLDHWLKPESTNKK</sequence>
<evidence type="ECO:0000259" key="4">
    <source>
        <dbReference type="Pfam" id="PF00326"/>
    </source>
</evidence>
<dbReference type="EMBL" id="JANDHW010000006">
    <property type="protein sequence ID" value="MCP9611904.1"/>
    <property type="molecule type" value="Genomic_DNA"/>
</dbReference>
<dbReference type="PANTHER" id="PTHR42776:SF13">
    <property type="entry name" value="DIPEPTIDYL-PEPTIDASE 5"/>
    <property type="match status" value="1"/>
</dbReference>
<organism evidence="5 6">
    <name type="scientific">Coprobacter tertius</name>
    <dbReference type="NCBI Taxonomy" id="2944915"/>
    <lineage>
        <taxon>Bacteria</taxon>
        <taxon>Pseudomonadati</taxon>
        <taxon>Bacteroidota</taxon>
        <taxon>Bacteroidia</taxon>
        <taxon>Bacteroidales</taxon>
        <taxon>Barnesiellaceae</taxon>
        <taxon>Coprobacter</taxon>
    </lineage>
</organism>
<dbReference type="InterPro" id="IPR001375">
    <property type="entry name" value="Peptidase_S9_cat"/>
</dbReference>
<keyword evidence="2" id="KW-0378">Hydrolase</keyword>
<gene>
    <name evidence="5" type="ORF">NMU02_07340</name>
</gene>
<proteinExistence type="predicted"/>
<feature type="domain" description="Peptidase S9 prolyl oligopeptidase catalytic" evidence="4">
    <location>
        <begin position="474"/>
        <end position="686"/>
    </location>
</feature>
<evidence type="ECO:0000313" key="6">
    <source>
        <dbReference type="Proteomes" id="UP001205603"/>
    </source>
</evidence>
<dbReference type="Proteomes" id="UP001205603">
    <property type="component" value="Unassembled WGS sequence"/>
</dbReference>
<dbReference type="InterPro" id="IPR029058">
    <property type="entry name" value="AB_hydrolase_fold"/>
</dbReference>
<dbReference type="Pfam" id="PF00326">
    <property type="entry name" value="Peptidase_S9"/>
    <property type="match status" value="1"/>
</dbReference>
<evidence type="ECO:0000256" key="3">
    <source>
        <dbReference type="ARBA" id="ARBA00022825"/>
    </source>
</evidence>
<name>A0ABT1MIL1_9BACT</name>
<reference evidence="5 6" key="1">
    <citation type="submission" date="2022-07" db="EMBL/GenBank/DDBJ databases">
        <title>Fecal culturing of patients with breast cancer.</title>
        <authorList>
            <person name="Teng N.M.Y."/>
            <person name="Kiu R."/>
            <person name="Evans R."/>
            <person name="Baker D.J."/>
            <person name="Zenner C."/>
            <person name="Robinson S.D."/>
            <person name="Hall L.J."/>
        </authorList>
    </citation>
    <scope>NUCLEOTIDE SEQUENCE [LARGE SCALE GENOMIC DNA]</scope>
    <source>
        <strain evidence="5 6">LH1063</strain>
    </source>
</reference>
<dbReference type="Pfam" id="PF07676">
    <property type="entry name" value="PD40"/>
    <property type="match status" value="2"/>
</dbReference>
<evidence type="ECO:0000256" key="1">
    <source>
        <dbReference type="ARBA" id="ARBA00022729"/>
    </source>
</evidence>
<keyword evidence="1" id="KW-0732">Signal</keyword>
<keyword evidence="6" id="KW-1185">Reference proteome</keyword>
<dbReference type="SUPFAM" id="SSF53474">
    <property type="entry name" value="alpha/beta-Hydrolases"/>
    <property type="match status" value="1"/>
</dbReference>
<keyword evidence="3" id="KW-0720">Serine protease</keyword>
<dbReference type="InterPro" id="IPR011042">
    <property type="entry name" value="6-blade_b-propeller_TolB-like"/>
</dbReference>
<dbReference type="SUPFAM" id="SSF82171">
    <property type="entry name" value="DPP6 N-terminal domain-like"/>
    <property type="match status" value="1"/>
</dbReference>